<feature type="transmembrane region" description="Helical" evidence="1">
    <location>
        <begin position="152"/>
        <end position="176"/>
    </location>
</feature>
<evidence type="ECO:0000313" key="2">
    <source>
        <dbReference type="EMBL" id="KAI1879800.1"/>
    </source>
</evidence>
<reference evidence="2" key="1">
    <citation type="submission" date="2021-03" db="EMBL/GenBank/DDBJ databases">
        <title>Revisited historic fungal species revealed as producer of novel bioactive compounds through whole genome sequencing and comparative genomics.</title>
        <authorList>
            <person name="Vignolle G.A."/>
            <person name="Hochenegger N."/>
            <person name="Mach R.L."/>
            <person name="Mach-Aigner A.R."/>
            <person name="Javad Rahimi M."/>
            <person name="Salim K.A."/>
            <person name="Chan C.M."/>
            <person name="Lim L.B.L."/>
            <person name="Cai F."/>
            <person name="Druzhinina I.S."/>
            <person name="U'Ren J.M."/>
            <person name="Derntl C."/>
        </authorList>
    </citation>
    <scope>NUCLEOTIDE SEQUENCE</scope>
    <source>
        <strain evidence="2">TUCIM 5799</strain>
    </source>
</reference>
<keyword evidence="3" id="KW-1185">Reference proteome</keyword>
<feature type="transmembrane region" description="Helical" evidence="1">
    <location>
        <begin position="214"/>
        <end position="232"/>
    </location>
</feature>
<feature type="transmembrane region" description="Helical" evidence="1">
    <location>
        <begin position="525"/>
        <end position="545"/>
    </location>
</feature>
<feature type="transmembrane region" description="Helical" evidence="1">
    <location>
        <begin position="122"/>
        <end position="140"/>
    </location>
</feature>
<feature type="transmembrane region" description="Helical" evidence="1">
    <location>
        <begin position="557"/>
        <end position="575"/>
    </location>
</feature>
<dbReference type="EMBL" id="JAFIMR010000003">
    <property type="protein sequence ID" value="KAI1879800.1"/>
    <property type="molecule type" value="Genomic_DNA"/>
</dbReference>
<protein>
    <submittedName>
        <fullName evidence="2">Uncharacterized protein</fullName>
    </submittedName>
</protein>
<dbReference type="Pfam" id="PF06772">
    <property type="entry name" value="LtrA"/>
    <property type="match status" value="1"/>
</dbReference>
<dbReference type="AlphaFoldDB" id="A0A9P9WV06"/>
<feature type="transmembrane region" description="Helical" evidence="1">
    <location>
        <begin position="183"/>
        <end position="202"/>
    </location>
</feature>
<evidence type="ECO:0000256" key="1">
    <source>
        <dbReference type="SAM" id="Phobius"/>
    </source>
</evidence>
<feature type="transmembrane region" description="Helical" evidence="1">
    <location>
        <begin position="492"/>
        <end position="513"/>
    </location>
</feature>
<proteinExistence type="predicted"/>
<organism evidence="2 3">
    <name type="scientific">Neoarthrinium moseri</name>
    <dbReference type="NCBI Taxonomy" id="1658444"/>
    <lineage>
        <taxon>Eukaryota</taxon>
        <taxon>Fungi</taxon>
        <taxon>Dikarya</taxon>
        <taxon>Ascomycota</taxon>
        <taxon>Pezizomycotina</taxon>
        <taxon>Sordariomycetes</taxon>
        <taxon>Xylariomycetidae</taxon>
        <taxon>Amphisphaeriales</taxon>
        <taxon>Apiosporaceae</taxon>
        <taxon>Neoarthrinium</taxon>
    </lineage>
</organism>
<dbReference type="PANTHER" id="PTHR42101:SF1">
    <property type="entry name" value="LOW TEMPERATURE REQUIREMENT A"/>
    <property type="match status" value="1"/>
</dbReference>
<gene>
    <name evidence="2" type="ORF">JX265_001421</name>
</gene>
<dbReference type="PANTHER" id="PTHR42101">
    <property type="entry name" value="CHROMOSOME 16, WHOLE GENOME SHOTGUN SEQUENCE"/>
    <property type="match status" value="1"/>
</dbReference>
<feature type="transmembrane region" description="Helical" evidence="1">
    <location>
        <begin position="290"/>
        <end position="311"/>
    </location>
</feature>
<comment type="caution">
    <text evidence="2">The sequence shown here is derived from an EMBL/GenBank/DDBJ whole genome shotgun (WGS) entry which is preliminary data.</text>
</comment>
<keyword evidence="1" id="KW-1133">Transmembrane helix</keyword>
<accession>A0A9P9WV06</accession>
<dbReference type="Proteomes" id="UP000829685">
    <property type="component" value="Unassembled WGS sequence"/>
</dbReference>
<name>A0A9P9WV06_9PEZI</name>
<feature type="transmembrane region" description="Helical" evidence="1">
    <location>
        <begin position="252"/>
        <end position="270"/>
    </location>
</feature>
<evidence type="ECO:0000313" key="3">
    <source>
        <dbReference type="Proteomes" id="UP000829685"/>
    </source>
</evidence>
<keyword evidence="1" id="KW-0472">Membrane</keyword>
<keyword evidence="1" id="KW-0812">Transmembrane</keyword>
<sequence length="940" mass="106538">MSKDELTYAGTRLPVVANPIVEGEKRQNGHALNHRDQESLPIVGDSVEHPEFEKHHSASPVELFYDLWFVANLSVFTSIHNIYNSKSCTSFIGYIVMLWTTWNLTTLHDVRFYSDSIVERCARAMHLGVMIGFAIIGTQFDPDHQVKGIFQAMSLFLAVSRLVLAIQYTQILLQVLRHRKGKLPLLCTVLFHVVAAAIYFGISWRFDSSRKSRVYVIWYALGPVEVGVNLVMSKFSRTLSFTGTHLAERFNLLTLIILGEGGILLAKNITYVVKDTYGKDDYFGTWSPQLIGIVTASTALIYLLFQIYYDWMHDTEMSKHRQAFWAAFHLPVHVSLLLLLAGSSQFILWQRARESADLAVVKLSNWIVDFSNYTSSEKVGDKVSGIVYTYLSKYPPENGTETLPYVNGILDSIYDMPDAIWSNDTLWSDLDLINTDPDATRVTENFQELMFTLVNAVYAGLHVEPAEIKENNNSGNDQQVVTDALHKATRIVFIYVFACAGLTLFLMTMLHILTKRHGWSMFNILRTLVITAVAISLAFASIAGRKGHETEFVGSPWMLPSITICYFGVLVLTHIPHPPILFWKRKYAGYNNVEKTGPPPANMSSTVYPPYQHKSFTYICEHREEGTPSPFIASLLDRSLIQPHADNQLLVQCPQCLDRCSEEERYNSVAATLGVGSEGPKDIMTILVIFANLWSKFRKKATEDLVDLLQQCSEALGKVFSSDNSRYRRVLGTIRDHCGPMLALDVARIVSASMLDYRYPLCTGTANRWSAYSTASCLFWDRLRHKGPSGEKLPVDLQHVTGHMLEQGIGYVTEVLGPPQEKHLHVDILKDWCKLDTSLREEDLYKLQRLMRGVASAGRRFKIQLHQLSRRKSWIVSVQKELDELALEVAFLNSTATKLMALDVEKRKQWTQWRELTASLDERIDAVLQNKVRHDPAGFI</sequence>
<dbReference type="InterPro" id="IPR010640">
    <property type="entry name" value="Low_temperature_requirement_A"/>
</dbReference>